<organism evidence="1 2">
    <name type="scientific">Corchorus capsularis</name>
    <name type="common">Jute</name>
    <dbReference type="NCBI Taxonomy" id="210143"/>
    <lineage>
        <taxon>Eukaryota</taxon>
        <taxon>Viridiplantae</taxon>
        <taxon>Streptophyta</taxon>
        <taxon>Embryophyta</taxon>
        <taxon>Tracheophyta</taxon>
        <taxon>Spermatophyta</taxon>
        <taxon>Magnoliopsida</taxon>
        <taxon>eudicotyledons</taxon>
        <taxon>Gunneridae</taxon>
        <taxon>Pentapetalae</taxon>
        <taxon>rosids</taxon>
        <taxon>malvids</taxon>
        <taxon>Malvales</taxon>
        <taxon>Malvaceae</taxon>
        <taxon>Grewioideae</taxon>
        <taxon>Apeibeae</taxon>
        <taxon>Corchorus</taxon>
    </lineage>
</organism>
<keyword evidence="2" id="KW-1185">Reference proteome</keyword>
<reference evidence="1 2" key="1">
    <citation type="submission" date="2013-09" db="EMBL/GenBank/DDBJ databases">
        <title>Corchorus capsularis genome sequencing.</title>
        <authorList>
            <person name="Alam M."/>
            <person name="Haque M.S."/>
            <person name="Islam M.S."/>
            <person name="Emdad E.M."/>
            <person name="Islam M.M."/>
            <person name="Ahmed B."/>
            <person name="Halim A."/>
            <person name="Hossen Q.M.M."/>
            <person name="Hossain M.Z."/>
            <person name="Ahmed R."/>
            <person name="Khan M.M."/>
            <person name="Islam R."/>
            <person name="Rashid M.M."/>
            <person name="Khan S.A."/>
            <person name="Rahman M.S."/>
            <person name="Alam M."/>
        </authorList>
    </citation>
    <scope>NUCLEOTIDE SEQUENCE [LARGE SCALE GENOMIC DNA]</scope>
    <source>
        <strain evidence="2">cv. CVL-1</strain>
        <tissue evidence="1">Whole seedling</tissue>
    </source>
</reference>
<gene>
    <name evidence="1" type="ORF">CCACVL1_01867</name>
</gene>
<dbReference type="Gramene" id="OMP05567">
    <property type="protein sequence ID" value="OMP05567"/>
    <property type="gene ID" value="CCACVL1_01867"/>
</dbReference>
<dbReference type="Proteomes" id="UP000188268">
    <property type="component" value="Unassembled WGS sequence"/>
</dbReference>
<name>A0A1R3KEP3_COCAP</name>
<accession>A0A1R3KEP3</accession>
<comment type="caution">
    <text evidence="1">The sequence shown here is derived from an EMBL/GenBank/DDBJ whole genome shotgun (WGS) entry which is preliminary data.</text>
</comment>
<sequence>KFVFDSFPMIEAASSATTLQIKGFCRRS</sequence>
<protein>
    <submittedName>
        <fullName evidence="1">Uncharacterized protein</fullName>
    </submittedName>
</protein>
<evidence type="ECO:0000313" key="2">
    <source>
        <dbReference type="Proteomes" id="UP000188268"/>
    </source>
</evidence>
<proteinExistence type="predicted"/>
<feature type="non-terminal residue" evidence="1">
    <location>
        <position position="1"/>
    </location>
</feature>
<evidence type="ECO:0000313" key="1">
    <source>
        <dbReference type="EMBL" id="OMP05567.1"/>
    </source>
</evidence>
<dbReference type="EMBL" id="AWWV01005302">
    <property type="protein sequence ID" value="OMP05567.1"/>
    <property type="molecule type" value="Genomic_DNA"/>
</dbReference>
<dbReference type="AlphaFoldDB" id="A0A1R3KEP3"/>